<dbReference type="InterPro" id="IPR010982">
    <property type="entry name" value="Lambda_DNA-bd_dom_sf"/>
</dbReference>
<dbReference type="SMART" id="SM00530">
    <property type="entry name" value="HTH_XRE"/>
    <property type="match status" value="1"/>
</dbReference>
<dbReference type="GO" id="GO:0003677">
    <property type="term" value="F:DNA binding"/>
    <property type="evidence" value="ECO:0007669"/>
    <property type="project" value="InterPro"/>
</dbReference>
<sequence>MEILTESSSEDSIPVEETDFWKEMQSNRTGNLLVAARLKAGLTQKQVADIVGIRQSMVSEYEHGKRRLTRDMAEKISSALNIKDSYLQ</sequence>
<organism evidence="2 3">
    <name type="scientific">Desulfamplus magnetovallimortis</name>
    <dbReference type="NCBI Taxonomy" id="1246637"/>
    <lineage>
        <taxon>Bacteria</taxon>
        <taxon>Pseudomonadati</taxon>
        <taxon>Thermodesulfobacteriota</taxon>
        <taxon>Desulfobacteria</taxon>
        <taxon>Desulfobacterales</taxon>
        <taxon>Desulfobacteraceae</taxon>
        <taxon>Desulfamplus</taxon>
    </lineage>
</organism>
<protein>
    <recommendedName>
        <fullName evidence="1">HTH cro/C1-type domain-containing protein</fullName>
    </recommendedName>
</protein>
<dbReference type="Gene3D" id="1.10.260.40">
    <property type="entry name" value="lambda repressor-like DNA-binding domains"/>
    <property type="match status" value="1"/>
</dbReference>
<keyword evidence="3" id="KW-1185">Reference proteome</keyword>
<dbReference type="EMBL" id="FWEV01000083">
    <property type="protein sequence ID" value="SLM29217.1"/>
    <property type="molecule type" value="Genomic_DNA"/>
</dbReference>
<dbReference type="Proteomes" id="UP000191931">
    <property type="component" value="Unassembled WGS sequence"/>
</dbReference>
<evidence type="ECO:0000313" key="3">
    <source>
        <dbReference type="Proteomes" id="UP000191931"/>
    </source>
</evidence>
<dbReference type="CDD" id="cd00093">
    <property type="entry name" value="HTH_XRE"/>
    <property type="match status" value="1"/>
</dbReference>
<dbReference type="RefSeq" id="WP_222424108.1">
    <property type="nucleotide sequence ID" value="NZ_LT828552.1"/>
</dbReference>
<dbReference type="AlphaFoldDB" id="A0A1W1H9P9"/>
<reference evidence="2 3" key="1">
    <citation type="submission" date="2017-03" db="EMBL/GenBank/DDBJ databases">
        <authorList>
            <person name="Afonso C.L."/>
            <person name="Miller P.J."/>
            <person name="Scott M.A."/>
            <person name="Spackman E."/>
            <person name="Goraichik I."/>
            <person name="Dimitrov K.M."/>
            <person name="Suarez D.L."/>
            <person name="Swayne D.E."/>
        </authorList>
    </citation>
    <scope>NUCLEOTIDE SEQUENCE [LARGE SCALE GENOMIC DNA]</scope>
    <source>
        <strain evidence="2">PRJEB14757</strain>
    </source>
</reference>
<evidence type="ECO:0000259" key="1">
    <source>
        <dbReference type="PROSITE" id="PS50943"/>
    </source>
</evidence>
<gene>
    <name evidence="2" type="ORF">MTBBW1_1730015</name>
</gene>
<name>A0A1W1H9P9_9BACT</name>
<accession>A0A1W1H9P9</accession>
<dbReference type="SUPFAM" id="SSF47413">
    <property type="entry name" value="lambda repressor-like DNA-binding domains"/>
    <property type="match status" value="1"/>
</dbReference>
<dbReference type="STRING" id="1246637.MTBBW1_1730015"/>
<dbReference type="InterPro" id="IPR001387">
    <property type="entry name" value="Cro/C1-type_HTH"/>
</dbReference>
<dbReference type="Pfam" id="PF01381">
    <property type="entry name" value="HTH_3"/>
    <property type="match status" value="1"/>
</dbReference>
<evidence type="ECO:0000313" key="2">
    <source>
        <dbReference type="EMBL" id="SLM29217.1"/>
    </source>
</evidence>
<dbReference type="PROSITE" id="PS50943">
    <property type="entry name" value="HTH_CROC1"/>
    <property type="match status" value="1"/>
</dbReference>
<feature type="domain" description="HTH cro/C1-type" evidence="1">
    <location>
        <begin position="33"/>
        <end position="87"/>
    </location>
</feature>
<proteinExistence type="predicted"/>